<gene>
    <name evidence="2" type="ORF">TQ39_15940</name>
</gene>
<organism evidence="2 3">
    <name type="scientific">Ruthenibacterium lactatiformans</name>
    <dbReference type="NCBI Taxonomy" id="1550024"/>
    <lineage>
        <taxon>Bacteria</taxon>
        <taxon>Bacillati</taxon>
        <taxon>Bacillota</taxon>
        <taxon>Clostridia</taxon>
        <taxon>Eubacteriales</taxon>
        <taxon>Oscillospiraceae</taxon>
        <taxon>Ruthenibacterium</taxon>
    </lineage>
</organism>
<accession>A0A0D8IX24</accession>
<dbReference type="EMBL" id="JXXK01000030">
    <property type="protein sequence ID" value="KJF38826.1"/>
    <property type="molecule type" value="Genomic_DNA"/>
</dbReference>
<feature type="compositionally biased region" description="Basic residues" evidence="1">
    <location>
        <begin position="1"/>
        <end position="12"/>
    </location>
</feature>
<keyword evidence="3" id="KW-1185">Reference proteome</keyword>
<evidence type="ECO:0000313" key="2">
    <source>
        <dbReference type="EMBL" id="KJF38826.1"/>
    </source>
</evidence>
<protein>
    <submittedName>
        <fullName evidence="2">Uncharacterized protein</fullName>
    </submittedName>
</protein>
<comment type="caution">
    <text evidence="2">The sequence shown here is derived from an EMBL/GenBank/DDBJ whole genome shotgun (WGS) entry which is preliminary data.</text>
</comment>
<name>A0A0D8IX24_9FIRM</name>
<dbReference type="AlphaFoldDB" id="A0A0D8IX24"/>
<evidence type="ECO:0000313" key="3">
    <source>
        <dbReference type="Proteomes" id="UP000032483"/>
    </source>
</evidence>
<feature type="region of interest" description="Disordered" evidence="1">
    <location>
        <begin position="1"/>
        <end position="27"/>
    </location>
</feature>
<evidence type="ECO:0000256" key="1">
    <source>
        <dbReference type="SAM" id="MobiDB-lite"/>
    </source>
</evidence>
<dbReference type="Proteomes" id="UP000032483">
    <property type="component" value="Unassembled WGS sequence"/>
</dbReference>
<reference evidence="2" key="1">
    <citation type="submission" date="2015-02" db="EMBL/GenBank/DDBJ databases">
        <title>A novel member of the family Ruminococcaceae isolated from human feces.</title>
        <authorList>
            <person name="Shkoporov A.N."/>
            <person name="Chaplin A.V."/>
            <person name="Motuzova O.V."/>
            <person name="Kafarskaia L.I."/>
            <person name="Khokhlova E.V."/>
            <person name="Efimov B.A."/>
        </authorList>
    </citation>
    <scope>NUCLEOTIDE SEQUENCE [LARGE SCALE GENOMIC DNA]</scope>
    <source>
        <strain evidence="2">585-1</strain>
    </source>
</reference>
<sequence>MRRPALKQKRSPPLHDPQTGRSRPGHSAACLCPHRGKPLLWLDGCCKPYWEWTSFPRGNTVLLPGSPAKLPHTFFEDPMACAPYSVNLMGARTRWHASAMDAVPHPLPSVMFPTVPGLSGVMPAKEIPLSDIVVWYTCPAVFPMGP</sequence>
<proteinExistence type="predicted"/>